<organism evidence="1 2">
    <name type="scientific">Metabacillus idriensis</name>
    <dbReference type="NCBI Taxonomy" id="324768"/>
    <lineage>
        <taxon>Bacteria</taxon>
        <taxon>Bacillati</taxon>
        <taxon>Bacillota</taxon>
        <taxon>Bacilli</taxon>
        <taxon>Bacillales</taxon>
        <taxon>Bacillaceae</taxon>
        <taxon>Metabacillus</taxon>
    </lineage>
</organism>
<sequence>METYYERLTKLLMEKNPSLSYEKARTWIELLWEDFEATYAKAGEKYRGKNVTEKIVTQWITNYGEHLHEFLATNPKYKHLLNDEDHLLH</sequence>
<dbReference type="EMBL" id="WKKF01000003">
    <property type="protein sequence ID" value="MRX54919.1"/>
    <property type="molecule type" value="Genomic_DNA"/>
</dbReference>
<gene>
    <name evidence="1" type="ORF">GJU41_13130</name>
</gene>
<reference evidence="1 2" key="1">
    <citation type="submission" date="2019-11" db="EMBL/GenBank/DDBJ databases">
        <title>Bacillus idriensis genome.</title>
        <authorList>
            <person name="Konopka E.N."/>
            <person name="Newman J.D."/>
        </authorList>
    </citation>
    <scope>NUCLEOTIDE SEQUENCE [LARGE SCALE GENOMIC DNA]</scope>
    <source>
        <strain evidence="1 2">DSM 19097</strain>
    </source>
</reference>
<evidence type="ECO:0000313" key="2">
    <source>
        <dbReference type="Proteomes" id="UP000441585"/>
    </source>
</evidence>
<dbReference type="AlphaFoldDB" id="A0A6I2MAX0"/>
<accession>A0A6I2MAX0</accession>
<dbReference type="RefSeq" id="WP_070879724.1">
    <property type="nucleotide sequence ID" value="NZ_CAJFZX010000004.1"/>
</dbReference>
<keyword evidence="2" id="KW-1185">Reference proteome</keyword>
<protein>
    <recommendedName>
        <fullName evidence="3">WVELL protein</fullName>
    </recommendedName>
</protein>
<dbReference type="Proteomes" id="UP000441585">
    <property type="component" value="Unassembled WGS sequence"/>
</dbReference>
<dbReference type="InterPro" id="IPR026952">
    <property type="entry name" value="WVELL"/>
</dbReference>
<evidence type="ECO:0000313" key="1">
    <source>
        <dbReference type="EMBL" id="MRX54919.1"/>
    </source>
</evidence>
<dbReference type="Pfam" id="PF14043">
    <property type="entry name" value="WVELL"/>
    <property type="match status" value="1"/>
</dbReference>
<name>A0A6I2MAX0_9BACI</name>
<proteinExistence type="predicted"/>
<comment type="caution">
    <text evidence="1">The sequence shown here is derived from an EMBL/GenBank/DDBJ whole genome shotgun (WGS) entry which is preliminary data.</text>
</comment>
<evidence type="ECO:0008006" key="3">
    <source>
        <dbReference type="Google" id="ProtNLM"/>
    </source>
</evidence>